<sequence>MPEVEDGSILAGVVVALLVRLIVRRRGGRLPGLGLLVVFVVGAYAGPPALDLVLRAWSGIPILKDLTGGAIFIGLWVALLVLTLFERKDQARRVPIWAGILAALVAAVTVPPFLDWATGMYQPASLRADVNGCTKGMLGQVQPRSVTNICDFPITVGLCLPNEVNPAPCVQSMTLAPGQSASFDPGEARLASLPANPGGLTVVACRTPDRPSRWTRTGGRGYEGVCLPPG</sequence>
<name>A0A238K611_9RHOB</name>
<evidence type="ECO:0000313" key="3">
    <source>
        <dbReference type="Proteomes" id="UP000207598"/>
    </source>
</evidence>
<keyword evidence="1" id="KW-1133">Transmembrane helix</keyword>
<keyword evidence="3" id="KW-1185">Reference proteome</keyword>
<dbReference type="RefSeq" id="WP_094020300.1">
    <property type="nucleotide sequence ID" value="NZ_FXYF01000003.1"/>
</dbReference>
<feature type="transmembrane region" description="Helical" evidence="1">
    <location>
        <begin position="6"/>
        <end position="23"/>
    </location>
</feature>
<protein>
    <submittedName>
        <fullName evidence="2">Uncharacterized protein</fullName>
    </submittedName>
</protein>
<keyword evidence="1" id="KW-0812">Transmembrane</keyword>
<feature type="transmembrane region" description="Helical" evidence="1">
    <location>
        <begin position="66"/>
        <end position="85"/>
    </location>
</feature>
<evidence type="ECO:0000256" key="1">
    <source>
        <dbReference type="SAM" id="Phobius"/>
    </source>
</evidence>
<keyword evidence="1" id="KW-0472">Membrane</keyword>
<dbReference type="Proteomes" id="UP000207598">
    <property type="component" value="Unassembled WGS sequence"/>
</dbReference>
<reference evidence="2 3" key="1">
    <citation type="submission" date="2017-05" db="EMBL/GenBank/DDBJ databases">
        <authorList>
            <person name="Song R."/>
            <person name="Chenine A.L."/>
            <person name="Ruprecht R.M."/>
        </authorList>
    </citation>
    <scope>NUCLEOTIDE SEQUENCE [LARGE SCALE GENOMIC DNA]</scope>
    <source>
        <strain evidence="2 3">CECT 8898</strain>
    </source>
</reference>
<feature type="transmembrane region" description="Helical" evidence="1">
    <location>
        <begin position="94"/>
        <end position="114"/>
    </location>
</feature>
<evidence type="ECO:0000313" key="2">
    <source>
        <dbReference type="EMBL" id="SMX38265.1"/>
    </source>
</evidence>
<dbReference type="OrthoDB" id="7724966at2"/>
<proteinExistence type="predicted"/>
<feature type="transmembrane region" description="Helical" evidence="1">
    <location>
        <begin position="30"/>
        <end position="46"/>
    </location>
</feature>
<organism evidence="2 3">
    <name type="scientific">Maliponia aquimaris</name>
    <dbReference type="NCBI Taxonomy" id="1673631"/>
    <lineage>
        <taxon>Bacteria</taxon>
        <taxon>Pseudomonadati</taxon>
        <taxon>Pseudomonadota</taxon>
        <taxon>Alphaproteobacteria</taxon>
        <taxon>Rhodobacterales</taxon>
        <taxon>Paracoccaceae</taxon>
        <taxon>Maliponia</taxon>
    </lineage>
</organism>
<accession>A0A238K611</accession>
<gene>
    <name evidence="2" type="ORF">MAA8898_01457</name>
</gene>
<dbReference type="EMBL" id="FXYF01000003">
    <property type="protein sequence ID" value="SMX38265.1"/>
    <property type="molecule type" value="Genomic_DNA"/>
</dbReference>
<dbReference type="AlphaFoldDB" id="A0A238K611"/>